<gene>
    <name evidence="2" type="ORF">AM380_14045</name>
</gene>
<keyword evidence="2" id="KW-0238">DNA-binding</keyword>
<dbReference type="RefSeq" id="WP_108656733.1">
    <property type="nucleotide sequence ID" value="NZ_CP028956.1"/>
</dbReference>
<evidence type="ECO:0000259" key="1">
    <source>
        <dbReference type="PROSITE" id="PS51301"/>
    </source>
</evidence>
<dbReference type="AlphaFoldDB" id="A0AAU8ZPB1"/>
<feature type="domain" description="KilA-N" evidence="1">
    <location>
        <begin position="1"/>
        <end position="104"/>
    </location>
</feature>
<organism evidence="2 3">
    <name type="scientific">Morganella morganii</name>
    <name type="common">Proteus morganii</name>
    <dbReference type="NCBI Taxonomy" id="582"/>
    <lineage>
        <taxon>Bacteria</taxon>
        <taxon>Pseudomonadati</taxon>
        <taxon>Pseudomonadota</taxon>
        <taxon>Gammaproteobacteria</taxon>
        <taxon>Enterobacterales</taxon>
        <taxon>Morganellaceae</taxon>
        <taxon>Morganella</taxon>
    </lineage>
</organism>
<protein>
    <submittedName>
        <fullName evidence="2">DNA-binding protein</fullName>
    </submittedName>
</protein>
<sequence length="263" mass="28486">MSNLIIVEGINVRRDMAGRYCLNDLHRAAGGEERHKPSNFMRMESTQALCSEIDRCSDMSIASVNTIRGGTEQGTYVAREVVYAYAMWISPLFNLKVIRTFDAVAGTPQAVQLADKVQAGAILLESMAKTLNLSNSSKLGGYQKLQKMAGLPDLAPSYAIDAPAGAVDGSSRPTTSLTTLLKNHNAALSATKAYKRLAELGIVEQKARPGSRGTQRLFWSITTRGLAYGKNMTSPANPRETQPHFFESKSAELLALMMTPAVA</sequence>
<dbReference type="InterPro" id="IPR018004">
    <property type="entry name" value="KilA/APSES_HTH"/>
</dbReference>
<dbReference type="SMART" id="SM01252">
    <property type="entry name" value="KilA-N"/>
    <property type="match status" value="1"/>
</dbReference>
<name>A0AAU8ZPB1_MORMO</name>
<proteinExistence type="predicted"/>
<dbReference type="InterPro" id="IPR017880">
    <property type="entry name" value="KilA_N"/>
</dbReference>
<evidence type="ECO:0000313" key="2">
    <source>
        <dbReference type="EMBL" id="AWC94675.1"/>
    </source>
</evidence>
<evidence type="ECO:0000313" key="3">
    <source>
        <dbReference type="Proteomes" id="UP000244682"/>
    </source>
</evidence>
<reference evidence="2 3" key="1">
    <citation type="submission" date="2018-04" db="EMBL/GenBank/DDBJ databases">
        <title>Whole genome sequencing of Morganella morganii AR_0133.</title>
        <authorList>
            <person name="Conlan S."/>
            <person name="Thomas P.J."/>
            <person name="Mullikin J."/>
            <person name="Frank K.M."/>
            <person name="Segre J.A."/>
        </authorList>
    </citation>
    <scope>NUCLEOTIDE SEQUENCE [LARGE SCALE GENOMIC DNA]</scope>
    <source>
        <strain evidence="2 3">AR_0133</strain>
    </source>
</reference>
<dbReference type="EMBL" id="CP028956">
    <property type="protein sequence ID" value="AWC94675.1"/>
    <property type="molecule type" value="Genomic_DNA"/>
</dbReference>
<dbReference type="Pfam" id="PF04383">
    <property type="entry name" value="KilA-N"/>
    <property type="match status" value="1"/>
</dbReference>
<accession>A0AAU8ZPB1</accession>
<dbReference type="PROSITE" id="PS51301">
    <property type="entry name" value="KILA_N"/>
    <property type="match status" value="1"/>
</dbReference>
<dbReference type="Proteomes" id="UP000244682">
    <property type="component" value="Chromosome"/>
</dbReference>
<dbReference type="GO" id="GO:0003677">
    <property type="term" value="F:DNA binding"/>
    <property type="evidence" value="ECO:0007669"/>
    <property type="project" value="UniProtKB-KW"/>
</dbReference>